<keyword evidence="3" id="KW-1185">Reference proteome</keyword>
<reference evidence="1 3" key="1">
    <citation type="journal article" date="2006" name="Proc. Natl. Acad. Sci. U.S.A.">
        <title>Genome analysis of the smallest free-living eukaryote Ostreococcus tauri unveils many unique features.</title>
        <authorList>
            <person name="Derelle E."/>
            <person name="Ferraz C."/>
            <person name="Rombauts S."/>
            <person name="Rouze P."/>
            <person name="Worden A.Z."/>
            <person name="Robbens S."/>
            <person name="Partensky F."/>
            <person name="Degroeve S."/>
            <person name="Echeynie S."/>
            <person name="Cooke R."/>
            <person name="Saeys Y."/>
            <person name="Wuyts J."/>
            <person name="Jabbari K."/>
            <person name="Bowler C."/>
            <person name="Panaud O."/>
            <person name="Piegu B."/>
            <person name="Ball S.G."/>
            <person name="Ral J.-P."/>
            <person name="Bouget F.-Y."/>
            <person name="Piganeau G."/>
            <person name="De Baets B."/>
            <person name="Picard A."/>
            <person name="Delseny M."/>
            <person name="Demaille J."/>
            <person name="Van de Peer Y."/>
            <person name="Moreau H."/>
        </authorList>
    </citation>
    <scope>NUCLEOTIDE SEQUENCE [LARGE SCALE GENOMIC DNA]</scope>
    <source>
        <strain evidence="1 3">OTTH0595</strain>
    </source>
</reference>
<sequence length="83" mass="8814">MMVSVKIFTRDPPSDGRACERCRGRGVVPCAVCSGEGCLGGRARILGPGVWPRWCAECRASGASGCGDCYGTGKYREPIGFRL</sequence>
<organism evidence="1 3">
    <name type="scientific">Ostreococcus tauri</name>
    <name type="common">Marine green alga</name>
    <dbReference type="NCBI Taxonomy" id="70448"/>
    <lineage>
        <taxon>Eukaryota</taxon>
        <taxon>Viridiplantae</taxon>
        <taxon>Chlorophyta</taxon>
        <taxon>Mamiellophyceae</taxon>
        <taxon>Mamiellales</taxon>
        <taxon>Bathycoccaceae</taxon>
        <taxon>Ostreococcus</taxon>
    </lineage>
</organism>
<dbReference type="Proteomes" id="UP000009170">
    <property type="component" value="Unassembled WGS sequence"/>
</dbReference>
<proteinExistence type="predicted"/>
<reference evidence="2" key="3">
    <citation type="submission" date="2017-04" db="EMBL/GenBank/DDBJ databases">
        <title>Population genomics of picophytoplankton unveils novel chromosome hypervariability.</title>
        <authorList>
            <consortium name="DOE Joint Genome Institute"/>
            <person name="Blanc-Mathieu R."/>
            <person name="Krasovec M."/>
            <person name="Hebrard M."/>
            <person name="Yau S."/>
            <person name="Desgranges E."/>
            <person name="Martin J."/>
            <person name="Schackwitz W."/>
            <person name="Kuo A."/>
            <person name="Salin G."/>
            <person name="Donnadieu C."/>
            <person name="Desdevises Y."/>
            <person name="Sanchez-Ferandin S."/>
            <person name="Moreau H."/>
            <person name="Rivals E."/>
            <person name="Grigoriev I.V."/>
            <person name="Grimsley N."/>
            <person name="Eyre-Walker A."/>
            <person name="Piganeau G."/>
        </authorList>
    </citation>
    <scope>NUCLEOTIDE SEQUENCE [LARGE SCALE GENOMIC DNA]</scope>
    <source>
        <strain evidence="2">RCC 1115</strain>
    </source>
</reference>
<evidence type="ECO:0000313" key="2">
    <source>
        <dbReference type="EMBL" id="OUS46853.1"/>
    </source>
</evidence>
<dbReference type="InParanoid" id="A0A090MCG9"/>
<dbReference type="AlphaFoldDB" id="A0A090MCG9"/>
<dbReference type="EMBL" id="CAID01000008">
    <property type="protein sequence ID" value="CEG01385.1"/>
    <property type="molecule type" value="Genomic_DNA"/>
</dbReference>
<accession>A0A090MCG9</accession>
<reference evidence="1" key="2">
    <citation type="journal article" date="2014" name="BMC Genomics">
        <title>An improved genome of the model marine alga Ostreococcus tauri unfolds by assessing Illumina de novo assemblies.</title>
        <authorList>
            <person name="Blanc-Mathieu R."/>
            <person name="Verhelst B."/>
            <person name="Derelle E."/>
            <person name="Rombauts S."/>
            <person name="Bouget F.Y."/>
            <person name="Carre I."/>
            <person name="Chateau A."/>
            <person name="Eyre-Walker A."/>
            <person name="Grimsley N."/>
            <person name="Moreau H."/>
            <person name="Piegu B."/>
            <person name="Rivals E."/>
            <person name="Schackwitz W."/>
            <person name="Van de Peer Y."/>
            <person name="Piganeau G."/>
        </authorList>
    </citation>
    <scope>NUCLEOTIDE SEQUENCE</scope>
    <source>
        <strain evidence="1">RCC4221</strain>
    </source>
</reference>
<dbReference type="OrthoDB" id="10499972at2759"/>
<evidence type="ECO:0000313" key="3">
    <source>
        <dbReference type="Proteomes" id="UP000009170"/>
    </source>
</evidence>
<gene>
    <name evidence="2" type="ORF">BE221DRAFT_191339</name>
    <name evidence="1" type="ORF">OT_ostta08g00960</name>
</gene>
<dbReference type="EMBL" id="KZ155780">
    <property type="protein sequence ID" value="OUS46853.1"/>
    <property type="molecule type" value="Genomic_DNA"/>
</dbReference>
<evidence type="ECO:0000313" key="1">
    <source>
        <dbReference type="EMBL" id="CEG01385.1"/>
    </source>
</evidence>
<dbReference type="Proteomes" id="UP000195557">
    <property type="component" value="Unassembled WGS sequence"/>
</dbReference>
<accession>A0A454XSP9</accession>
<accession>A0A1Y5IFJ4</accession>
<name>A0A090MCG9_OSTTA</name>
<protein>
    <submittedName>
        <fullName evidence="1">Unnamed product</fullName>
    </submittedName>
</protein>